<dbReference type="Proteomes" id="UP001062846">
    <property type="component" value="Chromosome 9"/>
</dbReference>
<reference evidence="1" key="1">
    <citation type="submission" date="2022-02" db="EMBL/GenBank/DDBJ databases">
        <title>Plant Genome Project.</title>
        <authorList>
            <person name="Zhang R.-G."/>
        </authorList>
    </citation>
    <scope>NUCLEOTIDE SEQUENCE</scope>
    <source>
        <strain evidence="1">AT1</strain>
    </source>
</reference>
<name>A0ACC0MFK5_RHOML</name>
<dbReference type="EMBL" id="CM046396">
    <property type="protein sequence ID" value="KAI8539349.1"/>
    <property type="molecule type" value="Genomic_DNA"/>
</dbReference>
<keyword evidence="2" id="KW-1185">Reference proteome</keyword>
<sequence>MVLCSGVRSTVLRTSKPSDRTSDGSDLILAMNGSQSFVAEMRSEPLDARSDGSEVHNMTTPTRCPADMCGKKILDETNQIEIKKSNDFREREVARNPLKQSTQIT</sequence>
<evidence type="ECO:0000313" key="1">
    <source>
        <dbReference type="EMBL" id="KAI8539349.1"/>
    </source>
</evidence>
<accession>A0ACC0MFK5</accession>
<protein>
    <submittedName>
        <fullName evidence="1">Uncharacterized protein</fullName>
    </submittedName>
</protein>
<gene>
    <name evidence="1" type="ORF">RHMOL_Rhmol09G0175600</name>
</gene>
<comment type="caution">
    <text evidence="1">The sequence shown here is derived from an EMBL/GenBank/DDBJ whole genome shotgun (WGS) entry which is preliminary data.</text>
</comment>
<evidence type="ECO:0000313" key="2">
    <source>
        <dbReference type="Proteomes" id="UP001062846"/>
    </source>
</evidence>
<proteinExistence type="predicted"/>
<organism evidence="1 2">
    <name type="scientific">Rhododendron molle</name>
    <name type="common">Chinese azalea</name>
    <name type="synonym">Azalea mollis</name>
    <dbReference type="NCBI Taxonomy" id="49168"/>
    <lineage>
        <taxon>Eukaryota</taxon>
        <taxon>Viridiplantae</taxon>
        <taxon>Streptophyta</taxon>
        <taxon>Embryophyta</taxon>
        <taxon>Tracheophyta</taxon>
        <taxon>Spermatophyta</taxon>
        <taxon>Magnoliopsida</taxon>
        <taxon>eudicotyledons</taxon>
        <taxon>Gunneridae</taxon>
        <taxon>Pentapetalae</taxon>
        <taxon>asterids</taxon>
        <taxon>Ericales</taxon>
        <taxon>Ericaceae</taxon>
        <taxon>Ericoideae</taxon>
        <taxon>Rhodoreae</taxon>
        <taxon>Rhododendron</taxon>
    </lineage>
</organism>